<evidence type="ECO:0000256" key="4">
    <source>
        <dbReference type="ARBA" id="ARBA00023015"/>
    </source>
</evidence>
<dbReference type="GO" id="GO:0006367">
    <property type="term" value="P:transcription initiation at RNA polymerase II promoter"/>
    <property type="evidence" value="ECO:0007669"/>
    <property type="project" value="TreeGrafter"/>
</dbReference>
<dbReference type="GO" id="GO:0006357">
    <property type="term" value="P:regulation of transcription by RNA polymerase II"/>
    <property type="evidence" value="ECO:0007669"/>
    <property type="project" value="UniProtKB-ARBA"/>
</dbReference>
<evidence type="ECO:0000256" key="5">
    <source>
        <dbReference type="ARBA" id="ARBA00023163"/>
    </source>
</evidence>
<dbReference type="PANTHER" id="PTHR15138:SF17">
    <property type="entry name" value="TRANSCRIPTION INITIATION FACTOR TFIID SUBUNIT 4B"/>
    <property type="match status" value="1"/>
</dbReference>
<dbReference type="Pfam" id="PF05236">
    <property type="entry name" value="TAF4"/>
    <property type="match status" value="1"/>
</dbReference>
<keyword evidence="5" id="KW-0804">Transcription</keyword>
<dbReference type="SMART" id="SM00549">
    <property type="entry name" value="TAFH"/>
    <property type="match status" value="1"/>
</dbReference>
<comment type="caution">
    <text evidence="9">The sequence shown here is derived from an EMBL/GenBank/DDBJ whole genome shotgun (WGS) entry which is preliminary data.</text>
</comment>
<dbReference type="Gene3D" id="1.10.20.10">
    <property type="entry name" value="Histone, subunit A"/>
    <property type="match status" value="1"/>
</dbReference>
<dbReference type="InterPro" id="IPR045144">
    <property type="entry name" value="TAF4"/>
</dbReference>
<feature type="region of interest" description="Disordered" evidence="7">
    <location>
        <begin position="613"/>
        <end position="647"/>
    </location>
</feature>
<evidence type="ECO:0000256" key="2">
    <source>
        <dbReference type="ARBA" id="ARBA00006178"/>
    </source>
</evidence>
<keyword evidence="10" id="KW-1185">Reference proteome</keyword>
<dbReference type="InterPro" id="IPR037249">
    <property type="entry name" value="TAFH/NHR1_dom_sf"/>
</dbReference>
<dbReference type="SUPFAM" id="SSF47113">
    <property type="entry name" value="Histone-fold"/>
    <property type="match status" value="1"/>
</dbReference>
<dbReference type="Gene3D" id="1.20.120.1110">
    <property type="entry name" value="TAFH/NHR1 domain"/>
    <property type="match status" value="1"/>
</dbReference>
<dbReference type="GO" id="GO:0046982">
    <property type="term" value="F:protein heterodimerization activity"/>
    <property type="evidence" value="ECO:0007669"/>
    <property type="project" value="InterPro"/>
</dbReference>
<evidence type="ECO:0000256" key="3">
    <source>
        <dbReference type="ARBA" id="ARBA00022553"/>
    </source>
</evidence>
<dbReference type="EMBL" id="VWPR01000434">
    <property type="protein sequence ID" value="NXE23080.1"/>
    <property type="molecule type" value="Genomic_DNA"/>
</dbReference>
<dbReference type="CDD" id="cd08045">
    <property type="entry name" value="HFD_TAF4"/>
    <property type="match status" value="1"/>
</dbReference>
<feature type="non-terminal residue" evidence="9">
    <location>
        <position position="647"/>
    </location>
</feature>
<dbReference type="PROSITE" id="PS51119">
    <property type="entry name" value="TAFH"/>
    <property type="match status" value="1"/>
</dbReference>
<evidence type="ECO:0000313" key="9">
    <source>
        <dbReference type="EMBL" id="NXE23080.1"/>
    </source>
</evidence>
<organism evidence="9 10">
    <name type="scientific">Ardeotis kori</name>
    <dbReference type="NCBI Taxonomy" id="89386"/>
    <lineage>
        <taxon>Eukaryota</taxon>
        <taxon>Metazoa</taxon>
        <taxon>Chordata</taxon>
        <taxon>Craniata</taxon>
        <taxon>Vertebrata</taxon>
        <taxon>Euteleostomi</taxon>
        <taxon>Archelosauria</taxon>
        <taxon>Archosauria</taxon>
        <taxon>Dinosauria</taxon>
        <taxon>Saurischia</taxon>
        <taxon>Theropoda</taxon>
        <taxon>Coelurosauria</taxon>
        <taxon>Aves</taxon>
        <taxon>Neognathae</taxon>
        <taxon>Neoaves</taxon>
        <taxon>Otidimorphae</taxon>
        <taxon>Otidiformes</taxon>
        <taxon>Otididae</taxon>
        <taxon>Ardeotis</taxon>
    </lineage>
</organism>
<dbReference type="FunFam" id="1.10.20.10:FF:000015">
    <property type="entry name" value="Transcription initiation factor TFIID subunit 4B"/>
    <property type="match status" value="1"/>
</dbReference>
<evidence type="ECO:0000259" key="8">
    <source>
        <dbReference type="PROSITE" id="PS51119"/>
    </source>
</evidence>
<name>A0A7K8L1Q6_9AVES</name>
<reference evidence="9 10" key="1">
    <citation type="submission" date="2019-09" db="EMBL/GenBank/DDBJ databases">
        <title>Bird 10,000 Genomes (B10K) Project - Family phase.</title>
        <authorList>
            <person name="Zhang G."/>
        </authorList>
    </citation>
    <scope>NUCLEOTIDE SEQUENCE [LARGE SCALE GENOMIC DNA]</scope>
    <source>
        <strain evidence="9">B10K-CU-031-01</strain>
        <tissue evidence="9">Muscle</tissue>
    </source>
</reference>
<dbReference type="AlphaFoldDB" id="A0A7K8L1Q6"/>
<accession>A0A7K8L1Q6</accession>
<feature type="compositionally biased region" description="Basic and acidic residues" evidence="7">
    <location>
        <begin position="613"/>
        <end position="622"/>
    </location>
</feature>
<evidence type="ECO:0000256" key="7">
    <source>
        <dbReference type="SAM" id="MobiDB-lite"/>
    </source>
</evidence>
<dbReference type="Proteomes" id="UP000560386">
    <property type="component" value="Unassembled WGS sequence"/>
</dbReference>
<evidence type="ECO:0000313" key="10">
    <source>
        <dbReference type="Proteomes" id="UP000560386"/>
    </source>
</evidence>
<keyword evidence="6" id="KW-0539">Nucleus</keyword>
<sequence length="647" mass="68479">GTVLIRSSNGQLMLVSQQAIARAQSQPQNNTSVRPSVPIGTPAIRICAVQNSGTQLVKKVAATPVKPLSQTTSAVASTVQPPAVIQPAAVTASVTAVSAVKPSSTGTPVKLPVTGPPAQAISQKAVSVKAEGTTVAQTSVSTEMLENVKKCKNFLATLIKLASSGPQAPEMGQNVKNLVQNLLEAKIEPEEFTRKLYIELKSSPQPYLVPFLKKSMLALRQLMPNAQSFIQQCMQQPAPTQEAVSTCTSATPAPSIAVVTSAVATTSLPVIKPVSASVTVTASPVIKPVTSATASLQTVKPVSASTVVTASLRPAASVLTTTIATSGLTAIQTVKPVFTSAVATSSLQSAKPLLVSTAASSATTPLQPLKPVIGTPISIKISQPNSIVAQSVGAQQVVKVKQLVVQQPSGTVVKQVSAVTQPSTLTLQTSAEKRIPLNTLVQTNQFPAGSILKQITLPGNKTLSLQASPLQKAKIKENGATSFSRDEDDINDVTSMAGVNLNEENACILATNSELIGTVIRSCADEPFLSSEALQKKILNIGKRHDIMELNSDVVNLISHATQERLRGLLEKLTVIAQHRVSTHKGSDRYIVSSDTRAQLKFLEKLDHLEKQRKDEEEREMLLRAAKSRSNKEDPEQLRLKQKAKEV</sequence>
<dbReference type="InterPro" id="IPR009072">
    <property type="entry name" value="Histone-fold"/>
</dbReference>
<feature type="domain" description="TAFH" evidence="8">
    <location>
        <begin position="145"/>
        <end position="242"/>
    </location>
</feature>
<feature type="non-terminal residue" evidence="9">
    <location>
        <position position="1"/>
    </location>
</feature>
<comment type="subcellular location">
    <subcellularLocation>
        <location evidence="1">Nucleus</location>
    </subcellularLocation>
</comment>
<dbReference type="SUPFAM" id="SSF158553">
    <property type="entry name" value="TAFH domain-like"/>
    <property type="match status" value="1"/>
</dbReference>
<dbReference type="GO" id="GO:0016251">
    <property type="term" value="F:RNA polymerase II general transcription initiation factor activity"/>
    <property type="evidence" value="ECO:0007669"/>
    <property type="project" value="TreeGrafter"/>
</dbReference>
<evidence type="ECO:0000256" key="1">
    <source>
        <dbReference type="ARBA" id="ARBA00004123"/>
    </source>
</evidence>
<keyword evidence="3" id="KW-0597">Phosphoprotein</keyword>
<evidence type="ECO:0000256" key="6">
    <source>
        <dbReference type="ARBA" id="ARBA00023242"/>
    </source>
</evidence>
<dbReference type="InterPro" id="IPR007900">
    <property type="entry name" value="TAF4_C"/>
</dbReference>
<dbReference type="InterPro" id="IPR003894">
    <property type="entry name" value="TAFH_NHR1"/>
</dbReference>
<dbReference type="GO" id="GO:0005669">
    <property type="term" value="C:transcription factor TFIID complex"/>
    <property type="evidence" value="ECO:0007669"/>
    <property type="project" value="InterPro"/>
</dbReference>
<dbReference type="GO" id="GO:0003677">
    <property type="term" value="F:DNA binding"/>
    <property type="evidence" value="ECO:0007669"/>
    <property type="project" value="TreeGrafter"/>
</dbReference>
<dbReference type="Pfam" id="PF07531">
    <property type="entry name" value="TAFH"/>
    <property type="match status" value="1"/>
</dbReference>
<proteinExistence type="inferred from homology"/>
<gene>
    <name evidence="9" type="primary">Taf4b</name>
    <name evidence="9" type="ORF">ARDKOR_R08618</name>
</gene>
<comment type="similarity">
    <text evidence="2">Belongs to the TAF4 family.</text>
</comment>
<dbReference type="FunFam" id="1.20.120.1110:FF:000002">
    <property type="entry name" value="Transcription initiation factor TFIID subunit 4B"/>
    <property type="match status" value="1"/>
</dbReference>
<keyword evidence="4" id="KW-0805">Transcription regulation</keyword>
<protein>
    <submittedName>
        <fullName evidence="9">TAF4B factor</fullName>
    </submittedName>
</protein>
<dbReference type="PANTHER" id="PTHR15138">
    <property type="entry name" value="TRANSCRIPTION INITIATION FACTOR TFIID SUBUNIT 4"/>
    <property type="match status" value="1"/>
</dbReference>
<feature type="compositionally biased region" description="Basic and acidic residues" evidence="7">
    <location>
        <begin position="630"/>
        <end position="647"/>
    </location>
</feature>